<dbReference type="SUPFAM" id="SSF51735">
    <property type="entry name" value="NAD(P)-binding Rossmann-fold domains"/>
    <property type="match status" value="1"/>
</dbReference>
<dbReference type="GO" id="GO:0051287">
    <property type="term" value="F:NAD binding"/>
    <property type="evidence" value="ECO:0007669"/>
    <property type="project" value="InterPro"/>
</dbReference>
<comment type="caution">
    <text evidence="10">The sequence shown here is derived from an EMBL/GenBank/DDBJ whole genome shotgun (WGS) entry which is preliminary data.</text>
</comment>
<comment type="catalytic activity">
    <reaction evidence="1 8">
        <text>(2R)-3-phosphoglycerate + ATP = (2R)-3-phospho-glyceroyl phosphate + ADP</text>
        <dbReference type="Rhea" id="RHEA:14801"/>
        <dbReference type="ChEBI" id="CHEBI:30616"/>
        <dbReference type="ChEBI" id="CHEBI:57604"/>
        <dbReference type="ChEBI" id="CHEBI:58272"/>
        <dbReference type="ChEBI" id="CHEBI:456216"/>
        <dbReference type="EC" id="2.7.2.3"/>
    </reaction>
</comment>
<dbReference type="PANTHER" id="PTHR11406:SF23">
    <property type="entry name" value="PHOSPHOGLYCERATE KINASE 1, CHLOROPLASTIC-RELATED"/>
    <property type="match status" value="1"/>
</dbReference>
<dbReference type="InterPro" id="IPR036043">
    <property type="entry name" value="Phosphoglycerate_kinase_sf"/>
</dbReference>
<reference evidence="10 11" key="1">
    <citation type="journal article" date="2017" name="ISME J.">
        <title>Energy and carbon metabolisms in a deep terrestrial subsurface fluid microbial community.</title>
        <authorList>
            <person name="Momper L."/>
            <person name="Jungbluth S.P."/>
            <person name="Lee M.D."/>
            <person name="Amend J.P."/>
        </authorList>
    </citation>
    <scope>NUCLEOTIDE SEQUENCE [LARGE SCALE GENOMIC DNA]</scope>
    <source>
        <strain evidence="10">SURF_5</strain>
    </source>
</reference>
<dbReference type="SMART" id="SM00846">
    <property type="entry name" value="Gp_dh_N"/>
    <property type="match status" value="1"/>
</dbReference>
<evidence type="ECO:0000256" key="2">
    <source>
        <dbReference type="ARBA" id="ARBA00008982"/>
    </source>
</evidence>
<dbReference type="PROSITE" id="PS00071">
    <property type="entry name" value="GAPDH"/>
    <property type="match status" value="1"/>
</dbReference>
<keyword evidence="5" id="KW-0547">Nucleotide-binding</keyword>
<comment type="similarity">
    <text evidence="2 8">Belongs to the phosphoglycerate kinase family.</text>
</comment>
<dbReference type="InterPro" id="IPR020830">
    <property type="entry name" value="GlycerAld_3-P_DH_AS"/>
</dbReference>
<dbReference type="EMBL" id="QZKU01000127">
    <property type="protein sequence ID" value="RJP16596.1"/>
    <property type="molecule type" value="Genomic_DNA"/>
</dbReference>
<dbReference type="Gene3D" id="3.30.360.10">
    <property type="entry name" value="Dihydrodipicolinate Reductase, domain 2"/>
    <property type="match status" value="1"/>
</dbReference>
<dbReference type="InterPro" id="IPR015824">
    <property type="entry name" value="Phosphoglycerate_kinase_N"/>
</dbReference>
<proteinExistence type="inferred from homology"/>
<dbReference type="Gene3D" id="3.40.50.720">
    <property type="entry name" value="NAD(P)-binding Rossmann-like Domain"/>
    <property type="match status" value="1"/>
</dbReference>
<organism evidence="10 11">
    <name type="scientific">Abyssobacteria bacterium (strain SURF_5)</name>
    <dbReference type="NCBI Taxonomy" id="2093360"/>
    <lineage>
        <taxon>Bacteria</taxon>
        <taxon>Pseudomonadati</taxon>
        <taxon>Candidatus Hydrogenedentota</taxon>
        <taxon>Candidatus Abyssobacteria</taxon>
    </lineage>
</organism>
<dbReference type="SUPFAM" id="SSF53748">
    <property type="entry name" value="Phosphoglycerate kinase"/>
    <property type="match status" value="1"/>
</dbReference>
<evidence type="ECO:0000256" key="4">
    <source>
        <dbReference type="ARBA" id="ARBA00022679"/>
    </source>
</evidence>
<dbReference type="GO" id="GO:0004618">
    <property type="term" value="F:phosphoglycerate kinase activity"/>
    <property type="evidence" value="ECO:0007669"/>
    <property type="project" value="UniProtKB-EC"/>
</dbReference>
<dbReference type="EC" id="2.7.2.3" evidence="3 8"/>
<dbReference type="GO" id="GO:0005524">
    <property type="term" value="F:ATP binding"/>
    <property type="evidence" value="ECO:0007669"/>
    <property type="project" value="UniProtKB-KW"/>
</dbReference>
<dbReference type="PANTHER" id="PTHR11406">
    <property type="entry name" value="PHOSPHOGLYCERATE KINASE"/>
    <property type="match status" value="1"/>
</dbReference>
<protein>
    <recommendedName>
        <fullName evidence="3 8">Phosphoglycerate kinase</fullName>
        <ecNumber evidence="3 8">2.7.2.3</ecNumber>
    </recommendedName>
</protein>
<dbReference type="InterPro" id="IPR001576">
    <property type="entry name" value="Phosphoglycerate_kinase"/>
</dbReference>
<dbReference type="GO" id="GO:0016620">
    <property type="term" value="F:oxidoreductase activity, acting on the aldehyde or oxo group of donors, NAD or NADP as acceptor"/>
    <property type="evidence" value="ECO:0007669"/>
    <property type="project" value="InterPro"/>
</dbReference>
<feature type="domain" description="Glyceraldehyde 3-phosphate dehydrogenase NAD(P) binding" evidence="9">
    <location>
        <begin position="876"/>
        <end position="1039"/>
    </location>
</feature>
<accession>A0A3A4NDZ8</accession>
<dbReference type="PRINTS" id="PR00477">
    <property type="entry name" value="PHGLYCKINASE"/>
</dbReference>
<evidence type="ECO:0000256" key="7">
    <source>
        <dbReference type="ARBA" id="ARBA00022840"/>
    </source>
</evidence>
<gene>
    <name evidence="10" type="primary">pgk</name>
    <name evidence="10" type="ORF">C4520_18360</name>
</gene>
<sequence>MKMPMHGSFPRTVRDCAHRPSLSHIRSLFAKAVPLEGALEEIDLLPALEKYPLAEVRDGKGVIFFDVVDAYAFLEWLSGRSEGVYQSFRHRRVEVFNRTLFHEGIEWMCRRLHLFPLFDAAFQEFLSRQKIEAGEFGKKFKAEYGQDFDSGEDGIYHLFAEFCEDYQRRLYRHLPDGILSEAASFVFDAMSREHLLSSFHKRIERRIPEIPAEAYVLEETNERPFASMRMLLEKRGMRVAGLAEIREVDRLIEQLSRSQESGAAREKLTKLVPGIEKLFDVFGMADGQSPIHDRGILAAVRSRVLAHVSPGAAPRRIGVVGYDQNVIAALRKITTEYAENLEVVVFLGQKPRDIMQWIKYNSQLGVFESVRADECGFLYLGCQKSAAAVYHGWLAEPSAALTNVSWQAFGVTCVMLGESQAGRLTADVRDRLRQSGVEVVAARAEADHDVAAHRIIKDDSSIGSMLGAAPSEGIAYALGVSTLSELGRILVVGADIVEKHDDPAVVQPTYRVAGVYQVIHKKNPARFGNLALLVGAIDESAIVLATNEFKTNIPRGKLLRINAVLDSKVSREKIISRFRSKAQELDILELPEWWVQLTSNLNFGNPKLIFDPNQVYVSHNDAGAQVSIAFFVDEAAADVDMALRSIAGFPVQREYMKAADQFAAGMPLPCRCWDSLDVVQQAEFSRRHVSRLAQKYSQKSEAVATKRRARKYSTAQPGSGHITILDSTLANDAMRLLFLESQPVVRQEVLRDETGEAVAIVALHENRHKVYSTPLLTTASLENIHQVMGRYYSQLRRYALDLSREYDWEILIHDVYEHGDKLRATLRVHHLDYNDKKELFERVTFVSVDQYDKSRQRWQTISRPNSIIHPSSPETYNIVINGPGGRMGSCTLRLAAKSEKLRVVALGGPDARRLAELLNEKDYVQGRFPGTVDFGVDWIELDGRRMLVFSHPVFRDPGNYPWKCFLFAGVPIHVAIDATGRFNNVDGVNRHRRAGALRTMITAPGSSKEDEWREATFIRHINDHKYDSATHFFLSPASCTTGCLANLNRLVELAMYRSKHAEMDWEKFFDEAAKMVLEGIGPTYHSLTGEHIGPDIIDPIEYRKDIRRGTDATGNIFETSSGASASTALVDAAGVSHTPVYSIRFPIETVSIMAPTYVLRGHYTMEHIDAAAASLEQACRAGAETRFQFLRTRNIDRSTQIRLLRELAQAGATLCKDSIEIAHFTSPTGEPMTIIQLIGWYENEWRPSKMYVEFLEEIMLPAEKKFLSAGEGAGFAGVSERLTAYRRPYEGKLSVLDLPPRAFDGVYWLIRVDHNVVDPLYDPDTNKVRPFISDDHRIMASAADVEYLIRNNARVIVLSHNGRKKDFQFLQSEDGQVLEPFSLKIAGERFAEILERRKALNAGKDFRMASGLIDAETAKLSRELKPGQVLYLENLRFYDGEESGSRHFAKALFDTLFGHLDSSAQRSVSYVNSAFGASHRGLHASFLPLMNLIGGYKVMGLLPAKELSLLDEILKSPKKPVAAFVSGMKMAEKIPAVEMMIRHGSIQRLFTAAPAFLVASGFPSGNSVSGYDPLDVESQVSAAHRLLELAAEFDVEVKIAADLHIGLAVPDKFRPKKRVPSKTACADEIPFGAYVYDILPEYNHAQTRTGDDIKGILEGAATVILNGTVGLYEVEQFSAGNDWLVRTIADCGAELKLVVGGDGVAAVNRRMGGIQEAEKTFDLCTGGGAALKYLATQSLSAFDGLDNKRE</sequence>
<evidence type="ECO:0000256" key="6">
    <source>
        <dbReference type="ARBA" id="ARBA00022777"/>
    </source>
</evidence>
<dbReference type="InterPro" id="IPR036291">
    <property type="entry name" value="NAD(P)-bd_dom_sf"/>
</dbReference>
<evidence type="ECO:0000256" key="5">
    <source>
        <dbReference type="ARBA" id="ARBA00022741"/>
    </source>
</evidence>
<name>A0A3A4NDZ8_ABYX5</name>
<dbReference type="GO" id="GO:0006094">
    <property type="term" value="P:gluconeogenesis"/>
    <property type="evidence" value="ECO:0007669"/>
    <property type="project" value="TreeGrafter"/>
</dbReference>
<dbReference type="Gene3D" id="3.40.50.1260">
    <property type="entry name" value="Phosphoglycerate kinase, N-terminal domain"/>
    <property type="match status" value="2"/>
</dbReference>
<dbReference type="InterPro" id="IPR020828">
    <property type="entry name" value="GlycerAld_3-P_DH_NAD(P)-bd"/>
</dbReference>
<dbReference type="Pfam" id="PF00044">
    <property type="entry name" value="Gp_dh_N"/>
    <property type="match status" value="1"/>
</dbReference>
<dbReference type="Proteomes" id="UP000265882">
    <property type="component" value="Unassembled WGS sequence"/>
</dbReference>
<dbReference type="GO" id="GO:0005829">
    <property type="term" value="C:cytosol"/>
    <property type="evidence" value="ECO:0007669"/>
    <property type="project" value="TreeGrafter"/>
</dbReference>
<dbReference type="GO" id="GO:0043531">
    <property type="term" value="F:ADP binding"/>
    <property type="evidence" value="ECO:0007669"/>
    <property type="project" value="TreeGrafter"/>
</dbReference>
<dbReference type="GO" id="GO:0006096">
    <property type="term" value="P:glycolytic process"/>
    <property type="evidence" value="ECO:0007669"/>
    <property type="project" value="InterPro"/>
</dbReference>
<keyword evidence="4 8" id="KW-0808">Transferase</keyword>
<dbReference type="SUPFAM" id="SSF55347">
    <property type="entry name" value="Glyceraldehyde-3-phosphate dehydrogenase-like, C-terminal domain"/>
    <property type="match status" value="1"/>
</dbReference>
<evidence type="ECO:0000256" key="1">
    <source>
        <dbReference type="ARBA" id="ARBA00000642"/>
    </source>
</evidence>
<evidence type="ECO:0000256" key="3">
    <source>
        <dbReference type="ARBA" id="ARBA00013061"/>
    </source>
</evidence>
<evidence type="ECO:0000313" key="10">
    <source>
        <dbReference type="EMBL" id="RJP16596.1"/>
    </source>
</evidence>
<keyword evidence="7" id="KW-0067">ATP-binding</keyword>
<evidence type="ECO:0000259" key="9">
    <source>
        <dbReference type="SMART" id="SM00846"/>
    </source>
</evidence>
<evidence type="ECO:0000256" key="8">
    <source>
        <dbReference type="RuleBase" id="RU000532"/>
    </source>
</evidence>
<keyword evidence="6 8" id="KW-0418">Kinase</keyword>
<dbReference type="Pfam" id="PF00162">
    <property type="entry name" value="PGK"/>
    <property type="match status" value="1"/>
</dbReference>
<evidence type="ECO:0000313" key="11">
    <source>
        <dbReference type="Proteomes" id="UP000265882"/>
    </source>
</evidence>